<dbReference type="Proteomes" id="UP000799537">
    <property type="component" value="Unassembled WGS sequence"/>
</dbReference>
<dbReference type="PROSITE" id="PS50181">
    <property type="entry name" value="FBOX"/>
    <property type="match status" value="1"/>
</dbReference>
<sequence>MVTQVALPSEVVLAIVELLDIDTFLGFRLICRSYNNLIDSHMSSLALAVAHNTFPTQKRIFEPNQEDGGRRTHGWHIIAHLGRIVGQANSLAVDDLTTIGRPDRTSTPSEPPWTPDMVEKEGYQFVMQALILDVFGPHHNRASSSADVCRLDCVTWLITRLIQLGPQRFWRQWWKCNQKDAHKSQYDTGDLAYEIDAAWKSADRPLSRWELDGPRLIEHQINSILMQVKSVVAESYSTRLERRLGLLRVQRGYFGGLCLRVKSTPHEKPQIPFVFGSLRISQPLNWQLLAEDAEHPLQISSQERHQRRQETFRRPKEERMLYYISREAMALYSPRLP</sequence>
<dbReference type="RefSeq" id="XP_033672470.1">
    <property type="nucleotide sequence ID" value="XM_033811491.1"/>
</dbReference>
<dbReference type="AlphaFoldDB" id="A0A6A6CWU2"/>
<reference evidence="2" key="1">
    <citation type="journal article" date="2020" name="Stud. Mycol.">
        <title>101 Dothideomycetes genomes: a test case for predicting lifestyles and emergence of pathogens.</title>
        <authorList>
            <person name="Haridas S."/>
            <person name="Albert R."/>
            <person name="Binder M."/>
            <person name="Bloem J."/>
            <person name="Labutti K."/>
            <person name="Salamov A."/>
            <person name="Andreopoulos B."/>
            <person name="Baker S."/>
            <person name="Barry K."/>
            <person name="Bills G."/>
            <person name="Bluhm B."/>
            <person name="Cannon C."/>
            <person name="Castanera R."/>
            <person name="Culley D."/>
            <person name="Daum C."/>
            <person name="Ezra D."/>
            <person name="Gonzalez J."/>
            <person name="Henrissat B."/>
            <person name="Kuo A."/>
            <person name="Liang C."/>
            <person name="Lipzen A."/>
            <person name="Lutzoni F."/>
            <person name="Magnuson J."/>
            <person name="Mondo S."/>
            <person name="Nolan M."/>
            <person name="Ohm R."/>
            <person name="Pangilinan J."/>
            <person name="Park H.-J."/>
            <person name="Ramirez L."/>
            <person name="Alfaro M."/>
            <person name="Sun H."/>
            <person name="Tritt A."/>
            <person name="Yoshinaga Y."/>
            <person name="Zwiers L.-H."/>
            <person name="Turgeon B."/>
            <person name="Goodwin S."/>
            <person name="Spatafora J."/>
            <person name="Crous P."/>
            <person name="Grigoriev I."/>
        </authorList>
    </citation>
    <scope>NUCLEOTIDE SEQUENCE</scope>
    <source>
        <strain evidence="2">ATCC 36951</strain>
    </source>
</reference>
<organism evidence="2 3">
    <name type="scientific">Zasmidium cellare ATCC 36951</name>
    <dbReference type="NCBI Taxonomy" id="1080233"/>
    <lineage>
        <taxon>Eukaryota</taxon>
        <taxon>Fungi</taxon>
        <taxon>Dikarya</taxon>
        <taxon>Ascomycota</taxon>
        <taxon>Pezizomycotina</taxon>
        <taxon>Dothideomycetes</taxon>
        <taxon>Dothideomycetidae</taxon>
        <taxon>Mycosphaerellales</taxon>
        <taxon>Mycosphaerellaceae</taxon>
        <taxon>Zasmidium</taxon>
    </lineage>
</organism>
<dbReference type="InterPro" id="IPR001810">
    <property type="entry name" value="F-box_dom"/>
</dbReference>
<gene>
    <name evidence="2" type="ORF">M409DRAFT_50258</name>
</gene>
<dbReference type="EMBL" id="ML993582">
    <property type="protein sequence ID" value="KAF2171581.1"/>
    <property type="molecule type" value="Genomic_DNA"/>
</dbReference>
<name>A0A6A6CWU2_ZASCE</name>
<dbReference type="Pfam" id="PF00646">
    <property type="entry name" value="F-box"/>
    <property type="match status" value="1"/>
</dbReference>
<evidence type="ECO:0000313" key="2">
    <source>
        <dbReference type="EMBL" id="KAF2171581.1"/>
    </source>
</evidence>
<accession>A0A6A6CWU2</accession>
<proteinExistence type="predicted"/>
<evidence type="ECO:0000313" key="3">
    <source>
        <dbReference type="Proteomes" id="UP000799537"/>
    </source>
</evidence>
<evidence type="ECO:0000259" key="1">
    <source>
        <dbReference type="PROSITE" id="PS50181"/>
    </source>
</evidence>
<dbReference type="GeneID" id="54564763"/>
<protein>
    <recommendedName>
        <fullName evidence="1">F-box domain-containing protein</fullName>
    </recommendedName>
</protein>
<keyword evidence="3" id="KW-1185">Reference proteome</keyword>
<feature type="domain" description="F-box" evidence="1">
    <location>
        <begin position="1"/>
        <end position="49"/>
    </location>
</feature>